<dbReference type="EMBL" id="AF321091">
    <property type="protein sequence ID" value="AAK49513.1"/>
    <property type="molecule type" value="Genomic_DNA"/>
</dbReference>
<name>Q93TV5_PSEPU</name>
<reference evidence="2" key="1">
    <citation type="submission" date="2000-11" db="EMBL/GenBank/DDBJ databases">
        <title>Pseudomonas putida hemN, complete cds.</title>
        <authorList>
            <person name="Choy W.K."/>
            <person name="Syn C.K.C."/>
            <person name="Swarup S."/>
        </authorList>
    </citation>
    <scope>NUCLEOTIDE SEQUENCE</scope>
    <source>
        <strain evidence="2">PML1</strain>
    </source>
</reference>
<dbReference type="AlphaFoldDB" id="Q93TV5"/>
<organism evidence="2">
    <name type="scientific">Pseudomonas putida</name>
    <name type="common">Arthrobacter siderocapsulatus</name>
    <dbReference type="NCBI Taxonomy" id="303"/>
    <lineage>
        <taxon>Bacteria</taxon>
        <taxon>Pseudomonadati</taxon>
        <taxon>Pseudomonadota</taxon>
        <taxon>Gammaproteobacteria</taxon>
        <taxon>Pseudomonadales</taxon>
        <taxon>Pseudomonadaceae</taxon>
        <taxon>Pseudomonas</taxon>
    </lineage>
</organism>
<proteinExistence type="predicted"/>
<feature type="region of interest" description="Disordered" evidence="1">
    <location>
        <begin position="67"/>
        <end position="99"/>
    </location>
</feature>
<protein>
    <submittedName>
        <fullName evidence="2">Uncharacterized protein</fullName>
    </submittedName>
</protein>
<sequence length="99" mass="10954">MKTCRTRQPRPWSRASKCRCPARAIAKSAAVGGENSDIDNSGLPENIQQLLKMIRKIQKEIIEKKAAWRRSCQTEPSPTRKRSTSSPHCGAPLPPSTVA</sequence>
<accession>Q93TV5</accession>
<evidence type="ECO:0000313" key="2">
    <source>
        <dbReference type="EMBL" id="AAK49513.1"/>
    </source>
</evidence>
<evidence type="ECO:0000256" key="1">
    <source>
        <dbReference type="SAM" id="MobiDB-lite"/>
    </source>
</evidence>